<feature type="domain" description="ACT" evidence="6">
    <location>
        <begin position="332"/>
        <end position="408"/>
    </location>
</feature>
<dbReference type="Proteomes" id="UP000603352">
    <property type="component" value="Unassembled WGS sequence"/>
</dbReference>
<comment type="cofactor">
    <cofactor evidence="1">
        <name>pyridoxal 5'-phosphate</name>
        <dbReference type="ChEBI" id="CHEBI:597326"/>
    </cofactor>
</comment>
<proteinExistence type="inferred from homology"/>
<dbReference type="CDD" id="cd01562">
    <property type="entry name" value="Thr-dehyd"/>
    <property type="match status" value="1"/>
</dbReference>
<evidence type="ECO:0000256" key="4">
    <source>
        <dbReference type="ARBA" id="ARBA00023239"/>
    </source>
</evidence>
<dbReference type="PANTHER" id="PTHR48078:SF6">
    <property type="entry name" value="L-THREONINE DEHYDRATASE CATABOLIC TDCB"/>
    <property type="match status" value="1"/>
</dbReference>
<dbReference type="InterPro" id="IPR044561">
    <property type="entry name" value="ACT_ThrD-II-like"/>
</dbReference>
<dbReference type="SUPFAM" id="SSF53686">
    <property type="entry name" value="Tryptophan synthase beta subunit-like PLP-dependent enzymes"/>
    <property type="match status" value="1"/>
</dbReference>
<reference evidence="8" key="1">
    <citation type="journal article" date="2019" name="Int. J. Syst. Evol. Microbiol.">
        <title>The Global Catalogue of Microorganisms (GCM) 10K type strain sequencing project: providing services to taxonomists for standard genome sequencing and annotation.</title>
        <authorList>
            <consortium name="The Broad Institute Genomics Platform"/>
            <consortium name="The Broad Institute Genome Sequencing Center for Infectious Disease"/>
            <person name="Wu L."/>
            <person name="Ma J."/>
        </authorList>
    </citation>
    <scope>NUCLEOTIDE SEQUENCE [LARGE SCALE GENOMIC DNA]</scope>
    <source>
        <strain evidence="8">CGMCC 1.10188</strain>
    </source>
</reference>
<dbReference type="InterPro" id="IPR001926">
    <property type="entry name" value="TrpB-like_PALP"/>
</dbReference>
<dbReference type="PROSITE" id="PS51671">
    <property type="entry name" value="ACT"/>
    <property type="match status" value="1"/>
</dbReference>
<evidence type="ECO:0000256" key="3">
    <source>
        <dbReference type="ARBA" id="ARBA00022898"/>
    </source>
</evidence>
<dbReference type="Pfam" id="PF00291">
    <property type="entry name" value="PALP"/>
    <property type="match status" value="1"/>
</dbReference>
<dbReference type="NCBIfam" id="TIGR01127">
    <property type="entry name" value="ilvA_1Cterm"/>
    <property type="match status" value="1"/>
</dbReference>
<dbReference type="Gene3D" id="3.40.50.1100">
    <property type="match status" value="2"/>
</dbReference>
<evidence type="ECO:0000313" key="8">
    <source>
        <dbReference type="Proteomes" id="UP000603352"/>
    </source>
</evidence>
<dbReference type="SUPFAM" id="SSF55021">
    <property type="entry name" value="ACT-like"/>
    <property type="match status" value="1"/>
</dbReference>
<dbReference type="InterPro" id="IPR002912">
    <property type="entry name" value="ACT_dom"/>
</dbReference>
<evidence type="ECO:0000256" key="5">
    <source>
        <dbReference type="ARBA" id="ARBA00049406"/>
    </source>
</evidence>
<name>A0ABQ1IJG8_9PROT</name>
<evidence type="ECO:0000256" key="1">
    <source>
        <dbReference type="ARBA" id="ARBA00001933"/>
    </source>
</evidence>
<dbReference type="EMBL" id="BMDZ01000026">
    <property type="protein sequence ID" value="GGB42095.1"/>
    <property type="molecule type" value="Genomic_DNA"/>
</dbReference>
<keyword evidence="8" id="KW-1185">Reference proteome</keyword>
<dbReference type="InterPro" id="IPR050147">
    <property type="entry name" value="Ser/Thr_Dehydratase"/>
</dbReference>
<accession>A0ABQ1IJG8</accession>
<dbReference type="InterPro" id="IPR045865">
    <property type="entry name" value="ACT-like_dom_sf"/>
</dbReference>
<gene>
    <name evidence="7" type="primary">tdcB</name>
    <name evidence="7" type="ORF">GCM10011505_24370</name>
</gene>
<protein>
    <submittedName>
        <fullName evidence="7">Threonine ammonia-lyase</fullName>
    </submittedName>
</protein>
<dbReference type="InterPro" id="IPR005789">
    <property type="entry name" value="Thr_deHydtase_catblc"/>
</dbReference>
<sequence length="418" mass="44506">MPASTLLPLDDIREAARRLDGSVERTPCKPSRTLSLLTGAKVICKYENLQFTASFKERGALNRMLALDDAVRARGVIAMSAGNHAQGVALQARKLGIPATIVMPRFTPFTKVAHTRALGARVVLEGDTLEEARARADTLAAEAGYTFIHPYDDPLIAAGQGTVALEMLEQAPEIGVLLVPVGGGGLIAGCAAAAKALKPGIEVIGIQADRYPFMAQALGREVHAAQGMTIAEGIAVKSPGQFTRAVIAEMVDDMILVSEEAIEHAVQLFVEIEKTVVEGAGAVGLAALLDPAHRARFKDRTVGIVVSGGNIDTRILSSILLRGLVRDGKVMRLRVISYDRPGELALVARLVGDAGANILEVYHQRAFSHVPIKAVEIDLVVETRGPEHAAELIVALEKEGLEVQRLDHDISQSGSLQM</sequence>
<organism evidence="7 8">
    <name type="scientific">Tistrella bauzanensis</name>
    <dbReference type="NCBI Taxonomy" id="657419"/>
    <lineage>
        <taxon>Bacteria</taxon>
        <taxon>Pseudomonadati</taxon>
        <taxon>Pseudomonadota</taxon>
        <taxon>Alphaproteobacteria</taxon>
        <taxon>Geminicoccales</taxon>
        <taxon>Geminicoccaceae</taxon>
        <taxon>Tistrella</taxon>
    </lineage>
</organism>
<keyword evidence="4" id="KW-0456">Lyase</keyword>
<evidence type="ECO:0000256" key="2">
    <source>
        <dbReference type="ARBA" id="ARBA00010869"/>
    </source>
</evidence>
<dbReference type="NCBIfam" id="NF005600">
    <property type="entry name" value="PRK07334.1"/>
    <property type="match status" value="1"/>
</dbReference>
<comment type="caution">
    <text evidence="7">The sequence shown here is derived from an EMBL/GenBank/DDBJ whole genome shotgun (WGS) entry which is preliminary data.</text>
</comment>
<comment type="catalytic activity">
    <reaction evidence="5">
        <text>L-serine = pyruvate + NH4(+)</text>
        <dbReference type="Rhea" id="RHEA:19169"/>
        <dbReference type="ChEBI" id="CHEBI:15361"/>
        <dbReference type="ChEBI" id="CHEBI:28938"/>
        <dbReference type="ChEBI" id="CHEBI:33384"/>
        <dbReference type="EC" id="4.3.1.17"/>
    </reaction>
</comment>
<evidence type="ECO:0000313" key="7">
    <source>
        <dbReference type="EMBL" id="GGB42095.1"/>
    </source>
</evidence>
<dbReference type="CDD" id="cd04886">
    <property type="entry name" value="ACT_ThrD-II-like"/>
    <property type="match status" value="1"/>
</dbReference>
<dbReference type="RefSeq" id="WP_229708039.1">
    <property type="nucleotide sequence ID" value="NZ_BMDZ01000026.1"/>
</dbReference>
<dbReference type="PANTHER" id="PTHR48078">
    <property type="entry name" value="THREONINE DEHYDRATASE, MITOCHONDRIAL-RELATED"/>
    <property type="match status" value="1"/>
</dbReference>
<dbReference type="InterPro" id="IPR036052">
    <property type="entry name" value="TrpB-like_PALP_sf"/>
</dbReference>
<comment type="similarity">
    <text evidence="2">Belongs to the serine/threonine dehydratase family.</text>
</comment>
<evidence type="ECO:0000259" key="6">
    <source>
        <dbReference type="PROSITE" id="PS51671"/>
    </source>
</evidence>
<keyword evidence="3" id="KW-0663">Pyridoxal phosphate</keyword>